<keyword evidence="1" id="KW-0812">Transmembrane</keyword>
<feature type="transmembrane region" description="Helical" evidence="1">
    <location>
        <begin position="136"/>
        <end position="157"/>
    </location>
</feature>
<keyword evidence="1" id="KW-1133">Transmembrane helix</keyword>
<reference evidence="2 3" key="1">
    <citation type="submission" date="2016-10" db="EMBL/GenBank/DDBJ databases">
        <authorList>
            <person name="de Groot N.N."/>
        </authorList>
    </citation>
    <scope>NUCLEOTIDE SEQUENCE [LARGE SCALE GENOMIC DNA]</scope>
    <source>
        <strain evidence="2 3">AB35.6</strain>
    </source>
</reference>
<dbReference type="AlphaFoldDB" id="A0A1H4K7V6"/>
<name>A0A1H4K7V6_9BACT</name>
<keyword evidence="1" id="KW-0472">Membrane</keyword>
<feature type="transmembrane region" description="Helical" evidence="1">
    <location>
        <begin position="264"/>
        <end position="286"/>
    </location>
</feature>
<dbReference type="EMBL" id="FNSD01000001">
    <property type="protein sequence ID" value="SEB54477.1"/>
    <property type="molecule type" value="Genomic_DNA"/>
</dbReference>
<evidence type="ECO:0000313" key="3">
    <source>
        <dbReference type="Proteomes" id="UP000182409"/>
    </source>
</evidence>
<evidence type="ECO:0000256" key="1">
    <source>
        <dbReference type="SAM" id="Phobius"/>
    </source>
</evidence>
<accession>A0A1H4K7V6</accession>
<feature type="transmembrane region" description="Helical" evidence="1">
    <location>
        <begin position="100"/>
        <end position="116"/>
    </location>
</feature>
<feature type="transmembrane region" description="Helical" evidence="1">
    <location>
        <begin position="72"/>
        <end position="88"/>
    </location>
</feature>
<feature type="transmembrane region" description="Helical" evidence="1">
    <location>
        <begin position="226"/>
        <end position="244"/>
    </location>
</feature>
<feature type="transmembrane region" description="Helical" evidence="1">
    <location>
        <begin position="12"/>
        <end position="33"/>
    </location>
</feature>
<dbReference type="RefSeq" id="WP_074652656.1">
    <property type="nucleotide sequence ID" value="NZ_FNSD01000001.1"/>
</dbReference>
<protein>
    <submittedName>
        <fullName evidence="2">Uncharacterized protein</fullName>
    </submittedName>
</protein>
<evidence type="ECO:0000313" key="2">
    <source>
        <dbReference type="EMBL" id="SEB54477.1"/>
    </source>
</evidence>
<gene>
    <name evidence="2" type="ORF">SAMN05443244_1049</name>
</gene>
<dbReference type="OrthoDB" id="8536716at2"/>
<dbReference type="Proteomes" id="UP000182409">
    <property type="component" value="Unassembled WGS sequence"/>
</dbReference>
<organism evidence="2 3">
    <name type="scientific">Terriglobus roseus</name>
    <dbReference type="NCBI Taxonomy" id="392734"/>
    <lineage>
        <taxon>Bacteria</taxon>
        <taxon>Pseudomonadati</taxon>
        <taxon>Acidobacteriota</taxon>
        <taxon>Terriglobia</taxon>
        <taxon>Terriglobales</taxon>
        <taxon>Acidobacteriaceae</taxon>
        <taxon>Terriglobus</taxon>
    </lineage>
</organism>
<sequence>MSFTSFVHAHLQAVVLLAYAALAWVGVGYLWFPDLSDTKQEPSRLLSHWLLWLSVRSILAGVLISLASRQSVWIAAYTTLMSVLFSFVRRWLLPRQYAESEATGILIYFGGFVWLARATSTHPRFWGVFGFDPGHVAAVLLIISIVIYVEVGGTNIVRGLLEKGRVLPEFAPAAKANPPVTSEMLTSERPSEMGDQLSAIKDAEERQDLDREEYNHGRLIGNAERLLLLALVAIQAYQALAFLMTAKGLFRAKELENRKFSEYFLVGTLVSSGVAVAAGLFIQMILKLCW</sequence>
<proteinExistence type="predicted"/>
<feature type="transmembrane region" description="Helical" evidence="1">
    <location>
        <begin position="45"/>
        <end position="66"/>
    </location>
</feature>